<dbReference type="AlphaFoldDB" id="A0A8S9PMG7"/>
<comment type="caution">
    <text evidence="2">The sequence shown here is derived from an EMBL/GenBank/DDBJ whole genome shotgun (WGS) entry which is preliminary data.</text>
</comment>
<evidence type="ECO:0000256" key="1">
    <source>
        <dbReference type="SAM" id="MobiDB-lite"/>
    </source>
</evidence>
<evidence type="ECO:0000313" key="2">
    <source>
        <dbReference type="EMBL" id="KAF3523957.1"/>
    </source>
</evidence>
<accession>A0A8S9PMG7</accession>
<dbReference type="EMBL" id="QGKX02001347">
    <property type="protein sequence ID" value="KAF3523957.1"/>
    <property type="molecule type" value="Genomic_DNA"/>
</dbReference>
<feature type="compositionally biased region" description="Low complexity" evidence="1">
    <location>
        <begin position="41"/>
        <end position="51"/>
    </location>
</feature>
<organism evidence="2 3">
    <name type="scientific">Brassica cretica</name>
    <name type="common">Mustard</name>
    <dbReference type="NCBI Taxonomy" id="69181"/>
    <lineage>
        <taxon>Eukaryota</taxon>
        <taxon>Viridiplantae</taxon>
        <taxon>Streptophyta</taxon>
        <taxon>Embryophyta</taxon>
        <taxon>Tracheophyta</taxon>
        <taxon>Spermatophyta</taxon>
        <taxon>Magnoliopsida</taxon>
        <taxon>eudicotyledons</taxon>
        <taxon>Gunneridae</taxon>
        <taxon>Pentapetalae</taxon>
        <taxon>rosids</taxon>
        <taxon>malvids</taxon>
        <taxon>Brassicales</taxon>
        <taxon>Brassicaceae</taxon>
        <taxon>Brassiceae</taxon>
        <taxon>Brassica</taxon>
    </lineage>
</organism>
<sequence length="289" mass="32295">MPGKRRAEQNYLSSPTTSCKERERERAEPEQHACKDRFDQRSSVPLQQQPSSLKSEIIDAILCVSAVPRPNGDNPSLHGSSTSRNRLSPWIVDETTKVYLFVGRRRNDESLSLRRRLRIVSLRSIFCGGGCRRRGSVSVALLNGDGALFDGTLRFAKRPGSFINTLWFCFFLSLKTSLSFVCEKAILCVSAVPRPNGDNPSLHGSSTSRNRLSPWVVDETTKVSLSVGRRRNDESLSLRGSFRNRLSPWVVVEEVRFFVAVAVVDGALCRWLSSTATELSLMALSDSLW</sequence>
<feature type="compositionally biased region" description="Basic and acidic residues" evidence="1">
    <location>
        <begin position="19"/>
        <end position="40"/>
    </location>
</feature>
<gene>
    <name evidence="2" type="ORF">F2Q69_00050806</name>
</gene>
<evidence type="ECO:0000313" key="3">
    <source>
        <dbReference type="Proteomes" id="UP000712600"/>
    </source>
</evidence>
<reference evidence="2" key="1">
    <citation type="submission" date="2019-12" db="EMBL/GenBank/DDBJ databases">
        <title>Genome sequencing and annotation of Brassica cretica.</title>
        <authorList>
            <person name="Studholme D.J."/>
            <person name="Sarris P."/>
        </authorList>
    </citation>
    <scope>NUCLEOTIDE SEQUENCE</scope>
    <source>
        <strain evidence="2">PFS-109/04</strain>
        <tissue evidence="2">Leaf</tissue>
    </source>
</reference>
<proteinExistence type="predicted"/>
<feature type="region of interest" description="Disordered" evidence="1">
    <location>
        <begin position="1"/>
        <end position="51"/>
    </location>
</feature>
<dbReference type="Proteomes" id="UP000712600">
    <property type="component" value="Unassembled WGS sequence"/>
</dbReference>
<name>A0A8S9PMG7_BRACR</name>
<protein>
    <submittedName>
        <fullName evidence="2">Uncharacterized protein</fullName>
    </submittedName>
</protein>